<dbReference type="STRING" id="596327.PORUE0001_1076"/>
<evidence type="ECO:0000256" key="10">
    <source>
        <dbReference type="ARBA" id="ARBA00023186"/>
    </source>
</evidence>
<feature type="transmembrane region" description="Helical" evidence="13">
    <location>
        <begin position="6"/>
        <end position="24"/>
    </location>
</feature>
<keyword evidence="10 13" id="KW-0143">Chaperone</keyword>
<evidence type="ECO:0000313" key="18">
    <source>
        <dbReference type="Proteomes" id="UP000003303"/>
    </source>
</evidence>
<dbReference type="InterPro" id="IPR038221">
    <property type="entry name" value="YidC_periplasmic_sf"/>
</dbReference>
<dbReference type="Gene3D" id="2.70.98.90">
    <property type="match status" value="1"/>
</dbReference>
<dbReference type="PANTHER" id="PTHR12428:SF65">
    <property type="entry name" value="CYTOCHROME C OXIDASE ASSEMBLY PROTEIN COX18, MITOCHONDRIAL"/>
    <property type="match status" value="1"/>
</dbReference>
<evidence type="ECO:0000256" key="8">
    <source>
        <dbReference type="ARBA" id="ARBA00022989"/>
    </source>
</evidence>
<dbReference type="GO" id="GO:0051205">
    <property type="term" value="P:protein insertion into membrane"/>
    <property type="evidence" value="ECO:0007669"/>
    <property type="project" value="TreeGrafter"/>
</dbReference>
<feature type="domain" description="Membrane insertase YidC N-terminal" evidence="16">
    <location>
        <begin position="84"/>
        <end position="334"/>
    </location>
</feature>
<dbReference type="GO" id="GO:0005886">
    <property type="term" value="C:plasma membrane"/>
    <property type="evidence" value="ECO:0007669"/>
    <property type="project" value="UniProtKB-SubCell"/>
</dbReference>
<comment type="caution">
    <text evidence="17">The sequence shown here is derived from an EMBL/GenBank/DDBJ whole genome shotgun (WGS) entry which is preliminary data.</text>
</comment>
<dbReference type="Pfam" id="PF02096">
    <property type="entry name" value="60KD_IMP"/>
    <property type="match status" value="1"/>
</dbReference>
<comment type="similarity">
    <text evidence="2 13">Belongs to the OXA1/ALB3/YidC family. Type 1 subfamily.</text>
</comment>
<dbReference type="RefSeq" id="WP_007365709.1">
    <property type="nucleotide sequence ID" value="NZ_ACLR01000180.1"/>
</dbReference>
<dbReference type="PRINTS" id="PR00701">
    <property type="entry name" value="60KDINNERMP"/>
</dbReference>
<feature type="transmembrane region" description="Helical" evidence="13">
    <location>
        <begin position="433"/>
        <end position="462"/>
    </location>
</feature>
<evidence type="ECO:0000259" key="15">
    <source>
        <dbReference type="Pfam" id="PF02096"/>
    </source>
</evidence>
<keyword evidence="6 13" id="KW-0812">Transmembrane</keyword>
<feature type="transmembrane region" description="Helical" evidence="13">
    <location>
        <begin position="539"/>
        <end position="556"/>
    </location>
</feature>
<proteinExistence type="inferred from homology"/>
<keyword evidence="5 13" id="KW-1003">Cell membrane</keyword>
<dbReference type="Pfam" id="PF14849">
    <property type="entry name" value="YidC_periplas"/>
    <property type="match status" value="1"/>
</dbReference>
<accession>C2MCW6</accession>
<name>C2MCW6_9PORP</name>
<dbReference type="NCBIfam" id="NF002356">
    <property type="entry name" value="PRK01318.2-3"/>
    <property type="match status" value="1"/>
</dbReference>
<dbReference type="eggNOG" id="COG0706">
    <property type="taxonomic scope" value="Bacteria"/>
</dbReference>
<dbReference type="AlphaFoldDB" id="C2MCW6"/>
<dbReference type="InterPro" id="IPR028053">
    <property type="entry name" value="Membr_insert_YidC_N"/>
</dbReference>
<dbReference type="Proteomes" id="UP000003303">
    <property type="component" value="Unassembled WGS sequence"/>
</dbReference>
<keyword evidence="4 13" id="KW-0813">Transport</keyword>
<keyword evidence="8 13" id="KW-1133">Transmembrane helix</keyword>
<feature type="region of interest" description="Disordered" evidence="14">
    <location>
        <begin position="28"/>
        <end position="62"/>
    </location>
</feature>
<evidence type="ECO:0000256" key="12">
    <source>
        <dbReference type="ARBA" id="ARBA00033342"/>
    </source>
</evidence>
<evidence type="ECO:0000256" key="5">
    <source>
        <dbReference type="ARBA" id="ARBA00022475"/>
    </source>
</evidence>
<dbReference type="InterPro" id="IPR001708">
    <property type="entry name" value="YidC/ALB3/OXA1/COX18"/>
</dbReference>
<evidence type="ECO:0000256" key="3">
    <source>
        <dbReference type="ARBA" id="ARBA00015325"/>
    </source>
</evidence>
<protein>
    <recommendedName>
        <fullName evidence="3 13">Membrane protein insertase YidC</fullName>
    </recommendedName>
    <alternativeName>
        <fullName evidence="12 13">Foldase YidC</fullName>
    </alternativeName>
    <alternativeName>
        <fullName evidence="11 13">Membrane integrase YidC</fullName>
    </alternativeName>
    <alternativeName>
        <fullName evidence="13">Membrane protein YidC</fullName>
    </alternativeName>
</protein>
<evidence type="ECO:0000256" key="7">
    <source>
        <dbReference type="ARBA" id="ARBA00022927"/>
    </source>
</evidence>
<evidence type="ECO:0000256" key="14">
    <source>
        <dbReference type="SAM" id="MobiDB-lite"/>
    </source>
</evidence>
<evidence type="ECO:0000256" key="9">
    <source>
        <dbReference type="ARBA" id="ARBA00023136"/>
    </source>
</evidence>
<dbReference type="CDD" id="cd20070">
    <property type="entry name" value="5TM_YidC_Alb3"/>
    <property type="match status" value="1"/>
</dbReference>
<evidence type="ECO:0000256" key="1">
    <source>
        <dbReference type="ARBA" id="ARBA00004429"/>
    </source>
</evidence>
<gene>
    <name evidence="13 17" type="primary">yidC</name>
    <name evidence="17" type="ORF">PORUE0001_1076</name>
</gene>
<dbReference type="InterPro" id="IPR019998">
    <property type="entry name" value="Membr_insert_YidC"/>
</dbReference>
<dbReference type="CDD" id="cd19961">
    <property type="entry name" value="EcYidC-like_peri"/>
    <property type="match status" value="1"/>
</dbReference>
<dbReference type="GO" id="GO:0015031">
    <property type="term" value="P:protein transport"/>
    <property type="evidence" value="ECO:0007669"/>
    <property type="project" value="UniProtKB-KW"/>
</dbReference>
<dbReference type="HAMAP" id="MF_01810">
    <property type="entry name" value="YidC_type1"/>
    <property type="match status" value="1"/>
</dbReference>
<dbReference type="GO" id="GO:0032977">
    <property type="term" value="F:membrane insertase activity"/>
    <property type="evidence" value="ECO:0007669"/>
    <property type="project" value="InterPro"/>
</dbReference>
<evidence type="ECO:0000259" key="16">
    <source>
        <dbReference type="Pfam" id="PF14849"/>
    </source>
</evidence>
<reference evidence="17 18" key="1">
    <citation type="submission" date="2009-04" db="EMBL/GenBank/DDBJ databases">
        <authorList>
            <person name="Sebastian Y."/>
            <person name="Madupu R."/>
            <person name="Durkin A.S."/>
            <person name="Torralba M."/>
            <person name="Methe B."/>
            <person name="Sutton G.G."/>
            <person name="Strausberg R.L."/>
            <person name="Nelson K.E."/>
        </authorList>
    </citation>
    <scope>NUCLEOTIDE SEQUENCE [LARGE SCALE GENOMIC DNA]</scope>
    <source>
        <strain evidence="17 18">60-3</strain>
    </source>
</reference>
<dbReference type="NCBIfam" id="TIGR03593">
    <property type="entry name" value="yidC_nterm"/>
    <property type="match status" value="1"/>
</dbReference>
<dbReference type="InterPro" id="IPR047196">
    <property type="entry name" value="YidC_ALB_C"/>
</dbReference>
<feature type="transmembrane region" description="Helical" evidence="13">
    <location>
        <begin position="368"/>
        <end position="392"/>
    </location>
</feature>
<keyword evidence="18" id="KW-1185">Reference proteome</keyword>
<feature type="compositionally biased region" description="Low complexity" evidence="14">
    <location>
        <begin position="29"/>
        <end position="44"/>
    </location>
</feature>
<feature type="domain" description="Membrane insertase YidC/Oxa/ALB C-terminal" evidence="15">
    <location>
        <begin position="372"/>
        <end position="575"/>
    </location>
</feature>
<evidence type="ECO:0000256" key="13">
    <source>
        <dbReference type="HAMAP-Rule" id="MF_01810"/>
    </source>
</evidence>
<organism evidence="17 18">
    <name type="scientific">Porphyromonas uenonis 60-3</name>
    <dbReference type="NCBI Taxonomy" id="596327"/>
    <lineage>
        <taxon>Bacteria</taxon>
        <taxon>Pseudomonadati</taxon>
        <taxon>Bacteroidota</taxon>
        <taxon>Bacteroidia</taxon>
        <taxon>Bacteroidales</taxon>
        <taxon>Porphyromonadaceae</taxon>
        <taxon>Porphyromonas</taxon>
    </lineage>
</organism>
<dbReference type="InterPro" id="IPR028055">
    <property type="entry name" value="YidC/Oxa/ALB_C"/>
</dbReference>
<evidence type="ECO:0000256" key="11">
    <source>
        <dbReference type="ARBA" id="ARBA00033245"/>
    </source>
</evidence>
<comment type="function">
    <text evidence="13">Required for the insertion and/or proper folding and/or complex formation of integral membrane proteins into the membrane. Involved in integration of membrane proteins that insert both dependently and independently of the Sec translocase complex, as well as at least some lipoproteins. Aids folding of multispanning membrane proteins.</text>
</comment>
<evidence type="ECO:0000256" key="4">
    <source>
        <dbReference type="ARBA" id="ARBA00022448"/>
    </source>
</evidence>
<evidence type="ECO:0000313" key="17">
    <source>
        <dbReference type="EMBL" id="EEK16432.1"/>
    </source>
</evidence>
<keyword evidence="7 13" id="KW-0653">Protein transport</keyword>
<dbReference type="PANTHER" id="PTHR12428">
    <property type="entry name" value="OXA1"/>
    <property type="match status" value="1"/>
</dbReference>
<feature type="transmembrane region" description="Helical" evidence="13">
    <location>
        <begin position="492"/>
        <end position="518"/>
    </location>
</feature>
<sequence length="626" mass="71171">MNKSNLIGIVLIGVVIVVYSVFLLPKQKPASTPTPATDTTQVATNAATAPAEEGQTTSDAAKPAPVDSLYAFSQLMAQSAKEYTMSNDKLSVTFTTQGAMPVSAELADYKSYDSTQVRLFAPGDFVLNLPIRTNQNQILETKDLIWQASQPNDSTLQMTLPIDSSSYLRIIYTMPHEGYMLGMAIEAQGLGSLLHSNNAMQDLEMSLRIPRQELSWKFENQYSTIYYKYPGDDVEKLKETKMTQEKDVREKIQWVAMKDKFFSTVLIGLGDTRLEENKMSFTTEPKETNYIKDCKYQGAFAMDIRDGRKANFALFMGPLDYNMLKSIDAGVDKAQRLDLKRMIYVGGSLFRWINVTLIRPLINFLQGFISNWGIIILLLTIIIKLVLSPLTFKSYLSQAKMRVLKPQVEAINAKYAGDDQQMMMKRSQATMQLYRNAGASPMSGCLPMLLQMPFLIALYMFFPTAIDLRGESFLWVKDLSTYDPIISWSTDIPFITGLLGGNHISLFCLLWAVTNIIYSRYTMSMSGGASGSQMKMMRFMPYMMTIMFFIFFNSNAAGLTYYYFISTLITILQFLASRLLINEDKVLARLQENQKKPKKKKGFMARLEQMQKEQEKLMREQNKKRR</sequence>
<dbReference type="EMBL" id="ACLR01000180">
    <property type="protein sequence ID" value="EEK16432.1"/>
    <property type="molecule type" value="Genomic_DNA"/>
</dbReference>
<dbReference type="OrthoDB" id="9780552at2"/>
<evidence type="ECO:0000256" key="6">
    <source>
        <dbReference type="ARBA" id="ARBA00022692"/>
    </source>
</evidence>
<keyword evidence="9 13" id="KW-0472">Membrane</keyword>
<dbReference type="NCBIfam" id="TIGR03592">
    <property type="entry name" value="yidC_oxa1_cterm"/>
    <property type="match status" value="1"/>
</dbReference>
<comment type="subcellular location">
    <subcellularLocation>
        <location evidence="1">Cell inner membrane</location>
        <topology evidence="1">Multi-pass membrane protein</topology>
    </subcellularLocation>
    <subcellularLocation>
        <location evidence="13">Cell membrane</location>
        <topology evidence="13">Multi-pass membrane protein</topology>
    </subcellularLocation>
</comment>
<evidence type="ECO:0000256" key="2">
    <source>
        <dbReference type="ARBA" id="ARBA00010527"/>
    </source>
</evidence>
<comment type="subunit">
    <text evidence="13">Interacts with the Sec translocase complex via SecD. Specifically interacts with transmembrane segments of nascent integral membrane proteins during membrane integration.</text>
</comment>